<proteinExistence type="predicted"/>
<keyword evidence="1" id="KW-0472">Membrane</keyword>
<evidence type="ECO:0000313" key="2">
    <source>
        <dbReference type="EMBL" id="SMO80746.1"/>
    </source>
</evidence>
<feature type="transmembrane region" description="Helical" evidence="1">
    <location>
        <begin position="229"/>
        <end position="250"/>
    </location>
</feature>
<dbReference type="AlphaFoldDB" id="A0A521E9Z3"/>
<sequence>MQAQVTAQTSLGVIWDVPATESNQTEQLQTFSEHGVQFLEIEASVSSNLQEELTSYPFEVMVRLSPAYLTINDTRDNRNELKETYFQSIESYRDFEALHSIGLLTNSMVQHPDFDPLFNPLLDSLRSASGTDLYFSHGEQWFYFSEPQQAFARQFYDLEFDEQDLISASGFLQSSGTNSPSAEIHFIHSQWLLQALNDYPEFSKSLLAYRTTGEWHLPLPEATPQALNINWLVLVLILLWISLALQFKYLPYIRPMMLRFFFAHRFFVDDILQYRERAAVGGSLLMLKHALFGGMVTYLTGRILLSEEGLTALLENYPLIAIAGNQYISLFFFAALLILITDLISIFWLYLPAKNLNHLSQVINLYAGSFYLDFILVTFMATSFLAGWSPILVLSLAAIFVLIWFLAYNLAAFNASTKMGQNRTTYLLLTIGLHTLVLILFLVVFFTQTDVLQVLKLALSL</sequence>
<gene>
    <name evidence="2" type="ORF">SAMN06265219_11156</name>
</gene>
<dbReference type="EMBL" id="FXTP01000011">
    <property type="protein sequence ID" value="SMO80746.1"/>
    <property type="molecule type" value="Genomic_DNA"/>
</dbReference>
<feature type="transmembrane region" description="Helical" evidence="1">
    <location>
        <begin position="391"/>
        <end position="413"/>
    </location>
</feature>
<name>A0A521E9Z3_9BACT</name>
<feature type="transmembrane region" description="Helical" evidence="1">
    <location>
        <begin position="363"/>
        <end position="385"/>
    </location>
</feature>
<protein>
    <submittedName>
        <fullName evidence="2">Uncharacterized protein</fullName>
    </submittedName>
</protein>
<reference evidence="2 3" key="1">
    <citation type="submission" date="2017-05" db="EMBL/GenBank/DDBJ databases">
        <authorList>
            <person name="Varghese N."/>
            <person name="Submissions S."/>
        </authorList>
    </citation>
    <scope>NUCLEOTIDE SEQUENCE [LARGE SCALE GENOMIC DNA]</scope>
    <source>
        <strain evidence="2 3">DSM 21985</strain>
    </source>
</reference>
<dbReference type="Proteomes" id="UP000317557">
    <property type="component" value="Unassembled WGS sequence"/>
</dbReference>
<keyword evidence="1" id="KW-1133">Transmembrane helix</keyword>
<accession>A0A521E9Z3</accession>
<organism evidence="2 3">
    <name type="scientific">Gracilimonas mengyeensis</name>
    <dbReference type="NCBI Taxonomy" id="1302730"/>
    <lineage>
        <taxon>Bacteria</taxon>
        <taxon>Pseudomonadati</taxon>
        <taxon>Balneolota</taxon>
        <taxon>Balneolia</taxon>
        <taxon>Balneolales</taxon>
        <taxon>Balneolaceae</taxon>
        <taxon>Gracilimonas</taxon>
    </lineage>
</organism>
<keyword evidence="3" id="KW-1185">Reference proteome</keyword>
<keyword evidence="1" id="KW-0812">Transmembrane</keyword>
<evidence type="ECO:0000313" key="3">
    <source>
        <dbReference type="Proteomes" id="UP000317557"/>
    </source>
</evidence>
<feature type="transmembrane region" description="Helical" evidence="1">
    <location>
        <begin position="325"/>
        <end position="351"/>
    </location>
</feature>
<feature type="transmembrane region" description="Helical" evidence="1">
    <location>
        <begin position="425"/>
        <end position="446"/>
    </location>
</feature>
<evidence type="ECO:0000256" key="1">
    <source>
        <dbReference type="SAM" id="Phobius"/>
    </source>
</evidence>